<dbReference type="Pfam" id="PF01872">
    <property type="entry name" value="RibD_C"/>
    <property type="match status" value="1"/>
</dbReference>
<reference evidence="3" key="1">
    <citation type="journal article" date="2019" name="Int. J. Syst. Evol. Microbiol.">
        <title>The Global Catalogue of Microorganisms (GCM) 10K type strain sequencing project: providing services to taxonomists for standard genome sequencing and annotation.</title>
        <authorList>
            <consortium name="The Broad Institute Genomics Platform"/>
            <consortium name="The Broad Institute Genome Sequencing Center for Infectious Disease"/>
            <person name="Wu L."/>
            <person name="Ma J."/>
        </authorList>
    </citation>
    <scope>NUCLEOTIDE SEQUENCE [LARGE SCALE GENOMIC DNA]</scope>
    <source>
        <strain evidence="3">JCM 17021</strain>
    </source>
</reference>
<feature type="domain" description="Bacterial bifunctional deaminase-reductase C-terminal" evidence="1">
    <location>
        <begin position="9"/>
        <end position="176"/>
    </location>
</feature>
<name>A0ABP7L577_9MICO</name>
<dbReference type="PANTHER" id="PTHR38011:SF11">
    <property type="entry name" value="2,5-DIAMINO-6-RIBOSYLAMINO-4(3H)-PYRIMIDINONE 5'-PHOSPHATE REDUCTASE"/>
    <property type="match status" value="1"/>
</dbReference>
<dbReference type="EMBL" id="BAABCN010000017">
    <property type="protein sequence ID" value="GAA3895207.1"/>
    <property type="molecule type" value="Genomic_DNA"/>
</dbReference>
<proteinExistence type="predicted"/>
<keyword evidence="3" id="KW-1185">Reference proteome</keyword>
<dbReference type="RefSeq" id="WP_345069747.1">
    <property type="nucleotide sequence ID" value="NZ_BAABCN010000017.1"/>
</dbReference>
<gene>
    <name evidence="2" type="ORF">GCM10022381_40930</name>
</gene>
<dbReference type="InterPro" id="IPR002734">
    <property type="entry name" value="RibDG_C"/>
</dbReference>
<dbReference type="InterPro" id="IPR050765">
    <property type="entry name" value="Riboflavin_Biosynth_HTPR"/>
</dbReference>
<evidence type="ECO:0000313" key="3">
    <source>
        <dbReference type="Proteomes" id="UP001501803"/>
    </source>
</evidence>
<protein>
    <submittedName>
        <fullName evidence="2">Dihydrofolate reductase family protein</fullName>
    </submittedName>
</protein>
<evidence type="ECO:0000313" key="2">
    <source>
        <dbReference type="EMBL" id="GAA3895207.1"/>
    </source>
</evidence>
<accession>A0ABP7L577</accession>
<dbReference type="Gene3D" id="3.40.430.10">
    <property type="entry name" value="Dihydrofolate Reductase, subunit A"/>
    <property type="match status" value="1"/>
</dbReference>
<evidence type="ECO:0000259" key="1">
    <source>
        <dbReference type="Pfam" id="PF01872"/>
    </source>
</evidence>
<dbReference type="Proteomes" id="UP001501803">
    <property type="component" value="Unassembled WGS sequence"/>
</dbReference>
<organism evidence="2 3">
    <name type="scientific">Leifsonia kafniensis</name>
    <dbReference type="NCBI Taxonomy" id="475957"/>
    <lineage>
        <taxon>Bacteria</taxon>
        <taxon>Bacillati</taxon>
        <taxon>Actinomycetota</taxon>
        <taxon>Actinomycetes</taxon>
        <taxon>Micrococcales</taxon>
        <taxon>Microbacteriaceae</taxon>
        <taxon>Leifsonia</taxon>
    </lineage>
</organism>
<dbReference type="PANTHER" id="PTHR38011">
    <property type="entry name" value="DIHYDROFOLATE REDUCTASE FAMILY PROTEIN (AFU_ORTHOLOGUE AFUA_8G06820)"/>
    <property type="match status" value="1"/>
</dbReference>
<comment type="caution">
    <text evidence="2">The sequence shown here is derived from an EMBL/GenBank/DDBJ whole genome shotgun (WGS) entry which is preliminary data.</text>
</comment>
<dbReference type="SUPFAM" id="SSF53597">
    <property type="entry name" value="Dihydrofolate reductase-like"/>
    <property type="match status" value="1"/>
</dbReference>
<dbReference type="InterPro" id="IPR024072">
    <property type="entry name" value="DHFR-like_dom_sf"/>
</dbReference>
<sequence>MTANFVASVFIATSLDGFIAGENGELDWLTDENDTLGETGYDEFFASVDALVIGRKTFETVLGFGEWPYAGKRVLVLSRTLGADGGPGAAGTPVAPNTTVHADLDGVVATLEREGVKRVYVDGGQTIRAFLARGLISEMTLTRAPVLLGRGTPLFGPLDERIHLRLLATRELGAGFTQASYEVLSADQ</sequence>